<keyword evidence="6" id="KW-0269">Exonuclease</keyword>
<dbReference type="Pfam" id="PF01612">
    <property type="entry name" value="DNA_pol_A_exo1"/>
    <property type="match status" value="1"/>
</dbReference>
<dbReference type="CDD" id="cd06141">
    <property type="entry name" value="WRN_exo"/>
    <property type="match status" value="1"/>
</dbReference>
<evidence type="ECO:0000256" key="2">
    <source>
        <dbReference type="ARBA" id="ARBA00022553"/>
    </source>
</evidence>
<dbReference type="InterPro" id="IPR051132">
    <property type="entry name" value="3-5_Exonuclease_domain"/>
</dbReference>
<accession>A0A182P7T9</accession>
<dbReference type="GO" id="GO:0005634">
    <property type="term" value="C:nucleus"/>
    <property type="evidence" value="ECO:0007669"/>
    <property type="project" value="UniProtKB-SubCell"/>
</dbReference>
<comment type="function">
    <text evidence="12">Has exonuclease activity on both single-stranded and duplex templates bearing overhangs, but not blunt ended duplex DNA, and cleaves in a 3'-5' direction. Essential for the formation of DNA replication focal centers. Has an important role in maintaining genome stability.</text>
</comment>
<name>A0A182P7T9_9DIPT</name>
<evidence type="ECO:0000313" key="16">
    <source>
        <dbReference type="Proteomes" id="UP000075885"/>
    </source>
</evidence>
<evidence type="ECO:0000256" key="3">
    <source>
        <dbReference type="ARBA" id="ARBA00022722"/>
    </source>
</evidence>
<sequence>MAKRILPLWMLDSNQNRELPARVTEAPAAVEARKPCQENNFNPPPEKKPKQPDLKVEYLPFVRYTGIIEYYTTLQDIAFSSDQMFQWVEQQASLTTDPIPIALDLEWPVNYMTGAGRTALMQLCASTDRCLLMQLSCLNKLPVALLHLLYHPRVILHGVGVKNDLRKLARDFTGVDLSRLLGRSIELGQWYNQLQGSTGLWRLSRLAEQLLGLRMNKDNRVRMSRWNLLPLSDDQKLYAAIDVYVGQLLYLKLTELQRQKNAADGVVQVVPNRAPACIRQRSPESTFSTEHDRSFAPLRRSRSDY</sequence>
<reference evidence="16" key="1">
    <citation type="submission" date="2013-03" db="EMBL/GenBank/DDBJ databases">
        <title>The Genome Sequence of Anopheles epiroticus epiroticus2.</title>
        <authorList>
            <consortium name="The Broad Institute Genomics Platform"/>
            <person name="Neafsey D.E."/>
            <person name="Howell P."/>
            <person name="Walker B."/>
            <person name="Young S.K."/>
            <person name="Zeng Q."/>
            <person name="Gargeya S."/>
            <person name="Fitzgerald M."/>
            <person name="Haas B."/>
            <person name="Abouelleil A."/>
            <person name="Allen A.W."/>
            <person name="Alvarado L."/>
            <person name="Arachchi H.M."/>
            <person name="Berlin A.M."/>
            <person name="Chapman S.B."/>
            <person name="Gainer-Dewar J."/>
            <person name="Goldberg J."/>
            <person name="Griggs A."/>
            <person name="Gujja S."/>
            <person name="Hansen M."/>
            <person name="Howarth C."/>
            <person name="Imamovic A."/>
            <person name="Ireland A."/>
            <person name="Larimer J."/>
            <person name="McCowan C."/>
            <person name="Murphy C."/>
            <person name="Pearson M."/>
            <person name="Poon T.W."/>
            <person name="Priest M."/>
            <person name="Roberts A."/>
            <person name="Saif S."/>
            <person name="Shea T."/>
            <person name="Sisk P."/>
            <person name="Sykes S."/>
            <person name="Wortman J."/>
            <person name="Nusbaum C."/>
            <person name="Birren B."/>
        </authorList>
    </citation>
    <scope>NUCLEOTIDE SEQUENCE [LARGE SCALE GENOMIC DNA]</scope>
    <source>
        <strain evidence="16">Epiroticus2</strain>
    </source>
</reference>
<evidence type="ECO:0000256" key="8">
    <source>
        <dbReference type="ARBA" id="ARBA00023242"/>
    </source>
</evidence>
<keyword evidence="7" id="KW-0460">Magnesium</keyword>
<organism evidence="15 16">
    <name type="scientific">Anopheles epiroticus</name>
    <dbReference type="NCBI Taxonomy" id="199890"/>
    <lineage>
        <taxon>Eukaryota</taxon>
        <taxon>Metazoa</taxon>
        <taxon>Ecdysozoa</taxon>
        <taxon>Arthropoda</taxon>
        <taxon>Hexapoda</taxon>
        <taxon>Insecta</taxon>
        <taxon>Pterygota</taxon>
        <taxon>Neoptera</taxon>
        <taxon>Endopterygota</taxon>
        <taxon>Diptera</taxon>
        <taxon>Nematocera</taxon>
        <taxon>Culicoidea</taxon>
        <taxon>Culicidae</taxon>
        <taxon>Anophelinae</taxon>
        <taxon>Anopheles</taxon>
    </lineage>
</organism>
<proteinExistence type="inferred from homology"/>
<evidence type="ECO:0000256" key="11">
    <source>
        <dbReference type="ARBA" id="ARBA00042761"/>
    </source>
</evidence>
<reference evidence="15" key="2">
    <citation type="submission" date="2020-05" db="UniProtKB">
        <authorList>
            <consortium name="EnsemblMetazoa"/>
        </authorList>
    </citation>
    <scope>IDENTIFICATION</scope>
    <source>
        <strain evidence="15">Epiroticus2</strain>
    </source>
</reference>
<evidence type="ECO:0000256" key="5">
    <source>
        <dbReference type="ARBA" id="ARBA00022801"/>
    </source>
</evidence>
<keyword evidence="16" id="KW-1185">Reference proteome</keyword>
<comment type="subcellular location">
    <subcellularLocation>
        <location evidence="1">Nucleus</location>
    </subcellularLocation>
</comment>
<dbReference type="EnsemblMetazoa" id="AEPI002992-RA">
    <property type="protein sequence ID" value="AEPI002992-PA"/>
    <property type="gene ID" value="AEPI002992"/>
</dbReference>
<keyword evidence="3" id="KW-0540">Nuclease</keyword>
<evidence type="ECO:0000256" key="6">
    <source>
        <dbReference type="ARBA" id="ARBA00022839"/>
    </source>
</evidence>
<dbReference type="STRING" id="199890.A0A182P7T9"/>
<evidence type="ECO:0000256" key="12">
    <source>
        <dbReference type="ARBA" id="ARBA00045901"/>
    </source>
</evidence>
<dbReference type="VEuPathDB" id="VectorBase:AEPI002992"/>
<evidence type="ECO:0000256" key="7">
    <source>
        <dbReference type="ARBA" id="ARBA00022842"/>
    </source>
</evidence>
<comment type="similarity">
    <text evidence="9">Belongs to the WRNexo family.</text>
</comment>
<dbReference type="AlphaFoldDB" id="A0A182P7T9"/>
<keyword evidence="2" id="KW-0597">Phosphoprotein</keyword>
<keyword evidence="5" id="KW-0378">Hydrolase</keyword>
<keyword evidence="4" id="KW-0479">Metal-binding</keyword>
<evidence type="ECO:0000256" key="4">
    <source>
        <dbReference type="ARBA" id="ARBA00022723"/>
    </source>
</evidence>
<dbReference type="SUPFAM" id="SSF53098">
    <property type="entry name" value="Ribonuclease H-like"/>
    <property type="match status" value="1"/>
</dbReference>
<dbReference type="PANTHER" id="PTHR13620">
    <property type="entry name" value="3-5 EXONUCLEASE"/>
    <property type="match status" value="1"/>
</dbReference>
<evidence type="ECO:0000256" key="10">
    <source>
        <dbReference type="ARBA" id="ARBA00040531"/>
    </source>
</evidence>
<dbReference type="InterPro" id="IPR012337">
    <property type="entry name" value="RNaseH-like_sf"/>
</dbReference>
<dbReference type="PANTHER" id="PTHR13620:SF109">
    <property type="entry name" value="3'-5' EXONUCLEASE"/>
    <property type="match status" value="1"/>
</dbReference>
<protein>
    <recommendedName>
        <fullName evidence="10">3'-5' exonuclease</fullName>
    </recommendedName>
    <alternativeName>
        <fullName evidence="11">Werner Syndrome-like exonuclease</fullName>
    </alternativeName>
</protein>
<evidence type="ECO:0000256" key="1">
    <source>
        <dbReference type="ARBA" id="ARBA00004123"/>
    </source>
</evidence>
<feature type="region of interest" description="Disordered" evidence="13">
    <location>
        <begin position="280"/>
        <end position="305"/>
    </location>
</feature>
<evidence type="ECO:0000256" key="13">
    <source>
        <dbReference type="SAM" id="MobiDB-lite"/>
    </source>
</evidence>
<keyword evidence="8" id="KW-0539">Nucleus</keyword>
<evidence type="ECO:0000256" key="9">
    <source>
        <dbReference type="ARBA" id="ARBA00037949"/>
    </source>
</evidence>
<dbReference type="FunFam" id="3.30.420.10:FF:000104">
    <property type="entry name" value="Werner Syndrome-like exonuclease"/>
    <property type="match status" value="1"/>
</dbReference>
<dbReference type="GO" id="GO:0046872">
    <property type="term" value="F:metal ion binding"/>
    <property type="evidence" value="ECO:0007669"/>
    <property type="project" value="UniProtKB-KW"/>
</dbReference>
<dbReference type="InterPro" id="IPR036397">
    <property type="entry name" value="RNaseH_sf"/>
</dbReference>
<dbReference type="GO" id="GO:0008408">
    <property type="term" value="F:3'-5' exonuclease activity"/>
    <property type="evidence" value="ECO:0007669"/>
    <property type="project" value="InterPro"/>
</dbReference>
<dbReference type="Gene3D" id="3.30.420.10">
    <property type="entry name" value="Ribonuclease H-like superfamily/Ribonuclease H"/>
    <property type="match status" value="1"/>
</dbReference>
<dbReference type="Proteomes" id="UP000075885">
    <property type="component" value="Unassembled WGS sequence"/>
</dbReference>
<evidence type="ECO:0000313" key="15">
    <source>
        <dbReference type="EnsemblMetazoa" id="AEPI002992-PA"/>
    </source>
</evidence>
<dbReference type="GO" id="GO:0003676">
    <property type="term" value="F:nucleic acid binding"/>
    <property type="evidence" value="ECO:0007669"/>
    <property type="project" value="InterPro"/>
</dbReference>
<dbReference type="InterPro" id="IPR002562">
    <property type="entry name" value="3'-5'_exonuclease_dom"/>
</dbReference>
<dbReference type="GO" id="GO:0006139">
    <property type="term" value="P:nucleobase-containing compound metabolic process"/>
    <property type="evidence" value="ECO:0007669"/>
    <property type="project" value="InterPro"/>
</dbReference>
<feature type="domain" description="3'-5' exonuclease" evidence="14">
    <location>
        <begin position="85"/>
        <end position="258"/>
    </location>
</feature>
<dbReference type="SMART" id="SM00474">
    <property type="entry name" value="35EXOc"/>
    <property type="match status" value="1"/>
</dbReference>
<feature type="region of interest" description="Disordered" evidence="13">
    <location>
        <begin position="32"/>
        <end position="52"/>
    </location>
</feature>
<evidence type="ECO:0000259" key="14">
    <source>
        <dbReference type="SMART" id="SM00474"/>
    </source>
</evidence>